<dbReference type="HOGENOM" id="CLU_463625_0_0_6"/>
<dbReference type="PANTHER" id="PTHR43283:SF11">
    <property type="entry name" value="BETA-LACTAMASE-RELATED DOMAIN-CONTAINING PROTEIN"/>
    <property type="match status" value="1"/>
</dbReference>
<dbReference type="PROSITE" id="PS51257">
    <property type="entry name" value="PROKAR_LIPOPROTEIN"/>
    <property type="match status" value="1"/>
</dbReference>
<protein>
    <submittedName>
        <fullName evidence="4">Beta-lactamase</fullName>
    </submittedName>
</protein>
<dbReference type="STRING" id="717774.Marme_3182"/>
<dbReference type="Gene3D" id="3.40.710.10">
    <property type="entry name" value="DD-peptidase/beta-lactamase superfamily"/>
    <property type="match status" value="1"/>
</dbReference>
<evidence type="ECO:0000256" key="2">
    <source>
        <dbReference type="SAM" id="SignalP"/>
    </source>
</evidence>
<evidence type="ECO:0000313" key="4">
    <source>
        <dbReference type="EMBL" id="ADZ92399.1"/>
    </source>
</evidence>
<dbReference type="InterPro" id="IPR012338">
    <property type="entry name" value="Beta-lactam/transpept-like"/>
</dbReference>
<feature type="signal peptide" evidence="2">
    <location>
        <begin position="1"/>
        <end position="31"/>
    </location>
</feature>
<dbReference type="InterPro" id="IPR001466">
    <property type="entry name" value="Beta-lactam-related"/>
</dbReference>
<dbReference type="KEGG" id="mme:Marme_3182"/>
<feature type="chain" id="PRO_5003284420" evidence="2">
    <location>
        <begin position="32"/>
        <end position="615"/>
    </location>
</feature>
<feature type="domain" description="Beta-lactamase-related" evidence="3">
    <location>
        <begin position="54"/>
        <end position="367"/>
    </location>
</feature>
<keyword evidence="5" id="KW-1185">Reference proteome</keyword>
<evidence type="ECO:0000259" key="3">
    <source>
        <dbReference type="Pfam" id="PF00144"/>
    </source>
</evidence>
<dbReference type="AlphaFoldDB" id="F2K310"/>
<keyword evidence="1" id="KW-0378">Hydrolase</keyword>
<dbReference type="PATRIC" id="fig|717774.3.peg.3274"/>
<dbReference type="GO" id="GO:0016787">
    <property type="term" value="F:hydrolase activity"/>
    <property type="evidence" value="ECO:0007669"/>
    <property type="project" value="UniProtKB-KW"/>
</dbReference>
<dbReference type="EMBL" id="CP002583">
    <property type="protein sequence ID" value="ADZ92399.1"/>
    <property type="molecule type" value="Genomic_DNA"/>
</dbReference>
<name>F2K310_MARM1</name>
<reference evidence="4 5" key="1">
    <citation type="journal article" date="2012" name="Stand. Genomic Sci.">
        <title>Complete genome sequence of the melanogenic marine bacterium Marinomonas mediterranea type strain (MMB-1(T)).</title>
        <authorList>
            <person name="Lucas-Elio P."/>
            <person name="Goodwin L."/>
            <person name="Woyke T."/>
            <person name="Pitluck S."/>
            <person name="Nolan M."/>
            <person name="Kyrpides N.C."/>
            <person name="Detter J.C."/>
            <person name="Copeland A."/>
            <person name="Teshima H."/>
            <person name="Bruce D."/>
            <person name="Detter C."/>
            <person name="Tapia R."/>
            <person name="Han S."/>
            <person name="Land M.L."/>
            <person name="Ivanova N."/>
            <person name="Mikhailova N."/>
            <person name="Johnston A.W."/>
            <person name="Sanchez-Amat A."/>
        </authorList>
    </citation>
    <scope>NUCLEOTIDE SEQUENCE [LARGE SCALE GENOMIC DNA]</scope>
    <source>
        <strain evidence="5">ATCC 700492 / JCM 21426 / NBRC 103028 / MMB-1</strain>
    </source>
</reference>
<dbReference type="InterPro" id="IPR050789">
    <property type="entry name" value="Diverse_Enzym_Activities"/>
</dbReference>
<dbReference type="PANTHER" id="PTHR43283">
    <property type="entry name" value="BETA-LACTAMASE-RELATED"/>
    <property type="match status" value="1"/>
</dbReference>
<evidence type="ECO:0000313" key="5">
    <source>
        <dbReference type="Proteomes" id="UP000001062"/>
    </source>
</evidence>
<keyword evidence="2" id="KW-0732">Signal</keyword>
<dbReference type="SUPFAM" id="SSF56601">
    <property type="entry name" value="beta-lactamase/transpeptidase-like"/>
    <property type="match status" value="1"/>
</dbReference>
<dbReference type="Proteomes" id="UP000001062">
    <property type="component" value="Chromosome"/>
</dbReference>
<evidence type="ECO:0000256" key="1">
    <source>
        <dbReference type="ARBA" id="ARBA00022801"/>
    </source>
</evidence>
<dbReference type="RefSeq" id="WP_013662301.1">
    <property type="nucleotide sequence ID" value="NC_015276.1"/>
</dbReference>
<dbReference type="Pfam" id="PF00144">
    <property type="entry name" value="Beta-lactamase"/>
    <property type="match status" value="1"/>
</dbReference>
<dbReference type="OrthoDB" id="9799367at2"/>
<accession>F2K310</accession>
<organism evidence="4 5">
    <name type="scientific">Marinomonas mediterranea (strain ATCC 700492 / JCM 21426 / NBRC 103028 / MMB-1)</name>
    <dbReference type="NCBI Taxonomy" id="717774"/>
    <lineage>
        <taxon>Bacteria</taxon>
        <taxon>Pseudomonadati</taxon>
        <taxon>Pseudomonadota</taxon>
        <taxon>Gammaproteobacteria</taxon>
        <taxon>Oceanospirillales</taxon>
        <taxon>Oceanospirillaceae</taxon>
        <taxon>Marinomonas</taxon>
    </lineage>
</organism>
<proteinExistence type="predicted"/>
<sequence length="615" mass="69052" precursor="true">MKRATKLWNVIVTSLCVLSGCSLTPSKPDFAADQSAAEAYIQASLTWQMSETRRQHELASITTLLVDQDEVLFSTSQGYADLDEDLETGLDTPYRVGSITKVFTAIALLQLVDEGKVDIDAPLKRYLPEFNIHTSYGQELITIRRVLSHQSGLPSGVDKGFTRYAAIDDLVPILNETFVSFAPDVVFNYSNVGFTLLGLVIERVSGESYDGYLDKHVFSPLKLHQSFVGKQDVRLAHGYESLDEQELPEIRDIAAGDIAMSGHDLARFAQVLLNRGIYQDERGETRRLLSESSFNEMFSVQTDQSLLDSDLPIGLAWLLFSPVSTLSDMPSFAWHGGTTFFFHSSLMLNFELGIASVVLTNSIEGSDAVVEIGSEALALGYELKTGKPYLAHTEPTVVTKKLTTEREVSGQIVPFDESTLKQLEGRYFMPHVGEFSLVRSDSSKSMKVVSEFGELDVIRYSDDSFGVQYKELGFLPFESEELNQLRIEIKHYDDHLLLKERNGVVFAQKAPSLSPLKGNWRNALGQYRHVNPDEDLAIEHVQLREMDGYLIADLTEEGEKETIYFEVQDEYRAVSIGYQRDTKYSLILRSTDSCGWQLNYLGVILIKEVNDEDCY</sequence>
<gene>
    <name evidence="4" type="ordered locus">Marme_3182</name>
</gene>
<dbReference type="eggNOG" id="COG1680">
    <property type="taxonomic scope" value="Bacteria"/>
</dbReference>